<proteinExistence type="predicted"/>
<sequence length="162" mass="18137">MKRDKPREYITNHGEHREDTPDDEETDEYGVSLSTILHTVQRQQEENARIALALDRMLSKPQFEEVSKAFVFIRPNSTSTPDTCVVTAQPRSRQGPPPLQTSPSTNRAVLLICRGFNHTNDNGVVLPNARDCPHSPCRFHHICGKCCSPDHGFYACTSGMSS</sequence>
<feature type="region of interest" description="Disordered" evidence="1">
    <location>
        <begin position="1"/>
        <end position="28"/>
    </location>
</feature>
<organism evidence="2 3">
    <name type="scientific">Jimgerdemannia flammicorona</name>
    <dbReference type="NCBI Taxonomy" id="994334"/>
    <lineage>
        <taxon>Eukaryota</taxon>
        <taxon>Fungi</taxon>
        <taxon>Fungi incertae sedis</taxon>
        <taxon>Mucoromycota</taxon>
        <taxon>Mucoromycotina</taxon>
        <taxon>Endogonomycetes</taxon>
        <taxon>Endogonales</taxon>
        <taxon>Endogonaceae</taxon>
        <taxon>Jimgerdemannia</taxon>
    </lineage>
</organism>
<accession>A0A433PGS2</accession>
<comment type="caution">
    <text evidence="2">The sequence shown here is derived from an EMBL/GenBank/DDBJ whole genome shotgun (WGS) entry which is preliminary data.</text>
</comment>
<evidence type="ECO:0000313" key="3">
    <source>
        <dbReference type="Proteomes" id="UP000274822"/>
    </source>
</evidence>
<evidence type="ECO:0000313" key="2">
    <source>
        <dbReference type="EMBL" id="RUS16706.1"/>
    </source>
</evidence>
<dbReference type="AlphaFoldDB" id="A0A433PGS2"/>
<evidence type="ECO:0000256" key="1">
    <source>
        <dbReference type="SAM" id="MobiDB-lite"/>
    </source>
</evidence>
<dbReference type="EMBL" id="RBNJ01023911">
    <property type="protein sequence ID" value="RUS16706.1"/>
    <property type="molecule type" value="Genomic_DNA"/>
</dbReference>
<gene>
    <name evidence="2" type="ORF">BC938DRAFT_476490</name>
</gene>
<reference evidence="2 3" key="1">
    <citation type="journal article" date="2018" name="New Phytol.">
        <title>Phylogenomics of Endogonaceae and evolution of mycorrhizas within Mucoromycota.</title>
        <authorList>
            <person name="Chang Y."/>
            <person name="Desiro A."/>
            <person name="Na H."/>
            <person name="Sandor L."/>
            <person name="Lipzen A."/>
            <person name="Clum A."/>
            <person name="Barry K."/>
            <person name="Grigoriev I.V."/>
            <person name="Martin F.M."/>
            <person name="Stajich J.E."/>
            <person name="Smith M.E."/>
            <person name="Bonito G."/>
            <person name="Spatafora J.W."/>
        </authorList>
    </citation>
    <scope>NUCLEOTIDE SEQUENCE [LARGE SCALE GENOMIC DNA]</scope>
    <source>
        <strain evidence="2 3">AD002</strain>
    </source>
</reference>
<name>A0A433PGS2_9FUNG</name>
<dbReference type="Proteomes" id="UP000274822">
    <property type="component" value="Unassembled WGS sequence"/>
</dbReference>
<feature type="compositionally biased region" description="Basic and acidic residues" evidence="1">
    <location>
        <begin position="1"/>
        <end position="19"/>
    </location>
</feature>
<protein>
    <submittedName>
        <fullName evidence="2">Uncharacterized protein</fullName>
    </submittedName>
</protein>
<keyword evidence="3" id="KW-1185">Reference proteome</keyword>